<protein>
    <submittedName>
        <fullName evidence="3">Putative 6-phosphogluconolactonase</fullName>
    </submittedName>
</protein>
<evidence type="ECO:0000313" key="3">
    <source>
        <dbReference type="EMBL" id="TVY82706.1"/>
    </source>
</evidence>
<dbReference type="GO" id="GO:0017057">
    <property type="term" value="F:6-phosphogluconolactonase activity"/>
    <property type="evidence" value="ECO:0007669"/>
    <property type="project" value="TreeGrafter"/>
</dbReference>
<accession>A0A8T9CBN3</accession>
<dbReference type="EMBL" id="QGMK01000285">
    <property type="protein sequence ID" value="TVY82706.1"/>
    <property type="molecule type" value="Genomic_DNA"/>
</dbReference>
<proteinExistence type="inferred from homology"/>
<dbReference type="OrthoDB" id="9972196at2759"/>
<dbReference type="InterPro" id="IPR015943">
    <property type="entry name" value="WD40/YVTN_repeat-like_dom_sf"/>
</dbReference>
<gene>
    <name evidence="3" type="ORF">LSUE1_G005722</name>
</gene>
<feature type="signal peptide" evidence="2">
    <location>
        <begin position="1"/>
        <end position="20"/>
    </location>
</feature>
<reference evidence="3 4" key="1">
    <citation type="submission" date="2018-05" db="EMBL/GenBank/DDBJ databases">
        <title>Genome sequencing and assembly of the regulated plant pathogen Lachnellula willkommii and related sister species for the development of diagnostic species identification markers.</title>
        <authorList>
            <person name="Giroux E."/>
            <person name="Bilodeau G."/>
        </authorList>
    </citation>
    <scope>NUCLEOTIDE SEQUENCE [LARGE SCALE GENOMIC DNA]</scope>
    <source>
        <strain evidence="3 4">CBS 268.59</strain>
    </source>
</reference>
<dbReference type="InterPro" id="IPR011048">
    <property type="entry name" value="Haem_d1_sf"/>
</dbReference>
<dbReference type="AlphaFoldDB" id="A0A8T9CBN3"/>
<keyword evidence="2" id="KW-0732">Signal</keyword>
<sequence>MSPTTSVVLVGLTLLPIAFAGTATLLASHFNGAIFTLSLNTQGSNGTGTLAITSASGGCGSTPTWLTYYSDTKKVYCMDESWQGYGTMAEYNVSADGTLTVTGQAKTTGNDVHGTLYGGPAGRSYIATVQYSPSTLTTYALPLKAGPDPPFTTPLQLVKFTIPAPGPNERQDVPHPHEALLDPTGKFLLVPDLGADAIHIFAIDAVTGNLTACPDAKTAPGDGPRHGEWWSPKGNTTSSAGLKLYTVNELGNSVSSWTVSYGACLTLNRTQTISTFAGGNIPPSTTFNNASFPPKAAELRIIGNFLYAANRNDKSFGNQTDSLAMYTIDSRTGALSWVEATSAHAFYPRSFSVNKAGTLVAVGGQTSSSVAIIARDTVTGKLGALVAWAQVGGQGTYTNEDGLSSVIWVET</sequence>
<name>A0A8T9CBN3_9HELO</name>
<evidence type="ECO:0000313" key="4">
    <source>
        <dbReference type="Proteomes" id="UP000469558"/>
    </source>
</evidence>
<evidence type="ECO:0000256" key="2">
    <source>
        <dbReference type="SAM" id="SignalP"/>
    </source>
</evidence>
<dbReference type="Gene3D" id="2.130.10.10">
    <property type="entry name" value="YVTN repeat-like/Quinoprotein amine dehydrogenase"/>
    <property type="match status" value="1"/>
</dbReference>
<comment type="caution">
    <text evidence="3">The sequence shown here is derived from an EMBL/GenBank/DDBJ whole genome shotgun (WGS) entry which is preliminary data.</text>
</comment>
<dbReference type="PANTHER" id="PTHR30344">
    <property type="entry name" value="6-PHOSPHOGLUCONOLACTONASE-RELATED"/>
    <property type="match status" value="1"/>
</dbReference>
<dbReference type="Pfam" id="PF10282">
    <property type="entry name" value="Lactonase"/>
    <property type="match status" value="1"/>
</dbReference>
<dbReference type="SUPFAM" id="SSF51004">
    <property type="entry name" value="C-terminal (heme d1) domain of cytochrome cd1-nitrite reductase"/>
    <property type="match status" value="1"/>
</dbReference>
<evidence type="ECO:0000256" key="1">
    <source>
        <dbReference type="ARBA" id="ARBA00005564"/>
    </source>
</evidence>
<comment type="similarity">
    <text evidence="1">Belongs to the cycloisomerase 2 family.</text>
</comment>
<dbReference type="Proteomes" id="UP000469558">
    <property type="component" value="Unassembled WGS sequence"/>
</dbReference>
<dbReference type="InterPro" id="IPR019405">
    <property type="entry name" value="Lactonase_7-beta_prop"/>
</dbReference>
<dbReference type="PANTHER" id="PTHR30344:SF1">
    <property type="entry name" value="6-PHOSPHOGLUCONOLACTONASE"/>
    <property type="match status" value="1"/>
</dbReference>
<dbReference type="InterPro" id="IPR050282">
    <property type="entry name" value="Cycloisomerase_2"/>
</dbReference>
<keyword evidence="4" id="KW-1185">Reference proteome</keyword>
<feature type="chain" id="PRO_5035940667" evidence="2">
    <location>
        <begin position="21"/>
        <end position="411"/>
    </location>
</feature>
<organism evidence="3 4">
    <name type="scientific">Lachnellula suecica</name>
    <dbReference type="NCBI Taxonomy" id="602035"/>
    <lineage>
        <taxon>Eukaryota</taxon>
        <taxon>Fungi</taxon>
        <taxon>Dikarya</taxon>
        <taxon>Ascomycota</taxon>
        <taxon>Pezizomycotina</taxon>
        <taxon>Leotiomycetes</taxon>
        <taxon>Helotiales</taxon>
        <taxon>Lachnaceae</taxon>
        <taxon>Lachnellula</taxon>
    </lineage>
</organism>